<accession>A0A1U7JG60</accession>
<evidence type="ECO:0008006" key="4">
    <source>
        <dbReference type="Google" id="ProtNLM"/>
    </source>
</evidence>
<feature type="transmembrane region" description="Helical" evidence="1">
    <location>
        <begin position="78"/>
        <end position="102"/>
    </location>
</feature>
<protein>
    <recommendedName>
        <fullName evidence="4">DUF423 domain-containing protein</fullName>
    </recommendedName>
</protein>
<feature type="transmembrane region" description="Helical" evidence="1">
    <location>
        <begin position="114"/>
        <end position="135"/>
    </location>
</feature>
<keyword evidence="3" id="KW-1185">Reference proteome</keyword>
<dbReference type="Pfam" id="PF04241">
    <property type="entry name" value="DUF423"/>
    <property type="match status" value="1"/>
</dbReference>
<dbReference type="STRING" id="197461.A3843_13420"/>
<name>A0A1U7JG60_9HYPH</name>
<evidence type="ECO:0000313" key="3">
    <source>
        <dbReference type="Proteomes" id="UP000185783"/>
    </source>
</evidence>
<reference evidence="2 3" key="1">
    <citation type="submission" date="2016-03" db="EMBL/GenBank/DDBJ databases">
        <title>Genome sequence of Nesiotobacter sp. nov., a moderately halophilic alphaproteobacterium isolated from the Yellow Sea, China.</title>
        <authorList>
            <person name="Zhang G."/>
            <person name="Zhang R."/>
        </authorList>
    </citation>
    <scope>NUCLEOTIDE SEQUENCE [LARGE SCALE GENOMIC DNA]</scope>
    <source>
        <strain evidence="2 3">WB1-6</strain>
    </source>
</reference>
<gene>
    <name evidence="2" type="ORF">A3843_13420</name>
</gene>
<dbReference type="InterPro" id="IPR006696">
    <property type="entry name" value="DUF423"/>
</dbReference>
<comment type="caution">
    <text evidence="2">The sequence shown here is derived from an EMBL/GenBank/DDBJ whole genome shotgun (WGS) entry which is preliminary data.</text>
</comment>
<keyword evidence="1" id="KW-1133">Transmembrane helix</keyword>
<organism evidence="2 3">
    <name type="scientific">Pseudovibrio exalbescens</name>
    <dbReference type="NCBI Taxonomy" id="197461"/>
    <lineage>
        <taxon>Bacteria</taxon>
        <taxon>Pseudomonadati</taxon>
        <taxon>Pseudomonadota</taxon>
        <taxon>Alphaproteobacteria</taxon>
        <taxon>Hyphomicrobiales</taxon>
        <taxon>Stappiaceae</taxon>
        <taxon>Pseudovibrio</taxon>
    </lineage>
</organism>
<sequence>MPDLGGSMDSPRPIETTGGLGLGLALGGASGVISILTAAASSHAYGSQLLITISQMTMLHAGAFVALGLALAISHSRLLGFAILIIFAGLGLFCGDLAFRWFSGTRLFPMAAPTGGFMMIVGWLFVFLAGLVRVLGFSRRPRA</sequence>
<proteinExistence type="predicted"/>
<evidence type="ECO:0000256" key="1">
    <source>
        <dbReference type="SAM" id="Phobius"/>
    </source>
</evidence>
<feature type="transmembrane region" description="Helical" evidence="1">
    <location>
        <begin position="20"/>
        <end position="43"/>
    </location>
</feature>
<dbReference type="EMBL" id="LVVZ01000019">
    <property type="protein sequence ID" value="OKL43719.1"/>
    <property type="molecule type" value="Genomic_DNA"/>
</dbReference>
<feature type="transmembrane region" description="Helical" evidence="1">
    <location>
        <begin position="49"/>
        <end position="71"/>
    </location>
</feature>
<dbReference type="AlphaFoldDB" id="A0A1U7JG60"/>
<keyword evidence="1" id="KW-0812">Transmembrane</keyword>
<dbReference type="Proteomes" id="UP000185783">
    <property type="component" value="Unassembled WGS sequence"/>
</dbReference>
<evidence type="ECO:0000313" key="2">
    <source>
        <dbReference type="EMBL" id="OKL43719.1"/>
    </source>
</evidence>
<keyword evidence="1" id="KW-0472">Membrane</keyword>